<keyword evidence="2" id="KW-0479">Metal-binding</keyword>
<organism evidence="9 10">
    <name type="scientific">Paracoccidioides brasiliensis (strain Pb18)</name>
    <dbReference type="NCBI Taxonomy" id="502780"/>
    <lineage>
        <taxon>Eukaryota</taxon>
        <taxon>Fungi</taxon>
        <taxon>Dikarya</taxon>
        <taxon>Ascomycota</taxon>
        <taxon>Pezizomycotina</taxon>
        <taxon>Eurotiomycetes</taxon>
        <taxon>Eurotiomycetidae</taxon>
        <taxon>Onygenales</taxon>
        <taxon>Ajellomycetaceae</taxon>
        <taxon>Paracoccidioides</taxon>
    </lineage>
</organism>
<name>A0A0A0HS60_PARBD</name>
<dbReference type="PROSITE" id="PS00028">
    <property type="entry name" value="ZINC_FINGER_C2H2_1"/>
    <property type="match status" value="2"/>
</dbReference>
<evidence type="ECO:0000256" key="7">
    <source>
        <dbReference type="PROSITE-ProRule" id="PRU00042"/>
    </source>
</evidence>
<dbReference type="GeneID" id="22587750"/>
<dbReference type="InterPro" id="IPR051059">
    <property type="entry name" value="VerF-like"/>
</dbReference>
<evidence type="ECO:0000259" key="8">
    <source>
        <dbReference type="PROSITE" id="PS50157"/>
    </source>
</evidence>
<dbReference type="VEuPathDB" id="FungiDB:PADG_11853"/>
<dbReference type="Gene3D" id="3.30.160.60">
    <property type="entry name" value="Classic Zinc Finger"/>
    <property type="match status" value="2"/>
</dbReference>
<evidence type="ECO:0000256" key="4">
    <source>
        <dbReference type="ARBA" id="ARBA00022771"/>
    </source>
</evidence>
<dbReference type="GO" id="GO:0008270">
    <property type="term" value="F:zinc ion binding"/>
    <property type="evidence" value="ECO:0007669"/>
    <property type="project" value="UniProtKB-KW"/>
</dbReference>
<comment type="subcellular location">
    <subcellularLocation>
        <location evidence="1">Nucleus</location>
    </subcellularLocation>
</comment>
<dbReference type="PROSITE" id="PS50157">
    <property type="entry name" value="ZINC_FINGER_C2H2_2"/>
    <property type="match status" value="2"/>
</dbReference>
<dbReference type="eggNOG" id="KOG1721">
    <property type="taxonomic scope" value="Eukaryota"/>
</dbReference>
<sequence length="349" mass="39794">MGRLWQKREMDDSAERIHVCSICMRRFKRTEHCLRHERSHTKVKPYNCRFCERSYGRKDLVVRHEKTLHEEDWIKAQMPSEESTTASDSLLSRQKRRLSTVSYSDEWKNALSAQHIPHPQGEHDVLSCVGTQTAAIPSSPERSGFDCMPYGPQINCNFTLPLKPGTEGTAESPCESSVPEMAILSVPQLANPCYIEGNYLQQYNSQIPEESVEPCEGLNQYSVPVDPNLFETVNSKPQPPWRPDTPRCLEILDICPSVYGPLRSFDVPQENEEDWEETRNNGKWTFQESQVIGHPSDRHIFIVQSPSNLIRPPISTVRLGEAALSILFADLHLGFENHKTNGIISLHSR</sequence>
<keyword evidence="6" id="KW-0539">Nucleus</keyword>
<dbReference type="SUPFAM" id="SSF57667">
    <property type="entry name" value="beta-beta-alpha zinc fingers"/>
    <property type="match status" value="1"/>
</dbReference>
<dbReference type="EMBL" id="KN275961">
    <property type="protein sequence ID" value="KGM92059.1"/>
    <property type="molecule type" value="Genomic_DNA"/>
</dbReference>
<gene>
    <name evidence="9" type="ORF">PADG_11853</name>
</gene>
<dbReference type="PANTHER" id="PTHR40626">
    <property type="entry name" value="MIP31509P"/>
    <property type="match status" value="1"/>
</dbReference>
<dbReference type="SMART" id="SM00355">
    <property type="entry name" value="ZnF_C2H2"/>
    <property type="match status" value="2"/>
</dbReference>
<feature type="domain" description="C2H2-type" evidence="8">
    <location>
        <begin position="46"/>
        <end position="74"/>
    </location>
</feature>
<evidence type="ECO:0000256" key="5">
    <source>
        <dbReference type="ARBA" id="ARBA00022833"/>
    </source>
</evidence>
<evidence type="ECO:0000256" key="3">
    <source>
        <dbReference type="ARBA" id="ARBA00022737"/>
    </source>
</evidence>
<reference evidence="9 10" key="1">
    <citation type="journal article" date="2011" name="PLoS Genet.">
        <title>Comparative genomic analysis of human fungal pathogens causing paracoccidioidomycosis.</title>
        <authorList>
            <person name="Desjardins C.A."/>
            <person name="Champion M.D."/>
            <person name="Holder J.W."/>
            <person name="Muszewska A."/>
            <person name="Goldberg J."/>
            <person name="Bailao A.M."/>
            <person name="Brigido M.M."/>
            <person name="Ferreira M.E."/>
            <person name="Garcia A.M."/>
            <person name="Grynberg M."/>
            <person name="Gujja S."/>
            <person name="Heiman D.I."/>
            <person name="Henn M.R."/>
            <person name="Kodira C.D."/>
            <person name="Leon-Narvaez H."/>
            <person name="Longo L.V."/>
            <person name="Ma L.J."/>
            <person name="Malavazi I."/>
            <person name="Matsuo A.L."/>
            <person name="Morais F.V."/>
            <person name="Pereira M."/>
            <person name="Rodriguez-Brito S."/>
            <person name="Sakthikumar S."/>
            <person name="Salem-Izacc S.M."/>
            <person name="Sykes S.M."/>
            <person name="Teixeira M.M."/>
            <person name="Vallejo M.C."/>
            <person name="Walter M.E."/>
            <person name="Yandava C."/>
            <person name="Young S."/>
            <person name="Zeng Q."/>
            <person name="Zucker J."/>
            <person name="Felipe M.S."/>
            <person name="Goldman G.H."/>
            <person name="Haas B.J."/>
            <person name="McEwen J.G."/>
            <person name="Nino-Vega G."/>
            <person name="Puccia R."/>
            <person name="San-Blas G."/>
            <person name="Soares C.M."/>
            <person name="Birren B.W."/>
            <person name="Cuomo C.A."/>
        </authorList>
    </citation>
    <scope>NUCLEOTIDE SEQUENCE [LARGE SCALE GENOMIC DNA]</scope>
    <source>
        <strain evidence="9 10">Pb18</strain>
    </source>
</reference>
<dbReference type="KEGG" id="pbn:PADG_11853"/>
<dbReference type="GO" id="GO:0000978">
    <property type="term" value="F:RNA polymerase II cis-regulatory region sequence-specific DNA binding"/>
    <property type="evidence" value="ECO:0007669"/>
    <property type="project" value="InterPro"/>
</dbReference>
<dbReference type="GO" id="GO:0000981">
    <property type="term" value="F:DNA-binding transcription factor activity, RNA polymerase II-specific"/>
    <property type="evidence" value="ECO:0007669"/>
    <property type="project" value="InterPro"/>
</dbReference>
<keyword evidence="5" id="KW-0862">Zinc</keyword>
<dbReference type="GO" id="GO:0005634">
    <property type="term" value="C:nucleus"/>
    <property type="evidence" value="ECO:0007669"/>
    <property type="project" value="UniProtKB-SubCell"/>
</dbReference>
<dbReference type="GO" id="GO:0000785">
    <property type="term" value="C:chromatin"/>
    <property type="evidence" value="ECO:0007669"/>
    <property type="project" value="TreeGrafter"/>
</dbReference>
<keyword evidence="10" id="KW-1185">Reference proteome</keyword>
<proteinExistence type="predicted"/>
<dbReference type="RefSeq" id="XP_010760569.1">
    <property type="nucleotide sequence ID" value="XM_010762267.1"/>
</dbReference>
<dbReference type="OMA" id="HEEDWIK"/>
<evidence type="ECO:0000256" key="2">
    <source>
        <dbReference type="ARBA" id="ARBA00022723"/>
    </source>
</evidence>
<dbReference type="Proteomes" id="UP000001628">
    <property type="component" value="Unassembled WGS sequence"/>
</dbReference>
<evidence type="ECO:0000256" key="6">
    <source>
        <dbReference type="ARBA" id="ARBA00023242"/>
    </source>
</evidence>
<keyword evidence="4 7" id="KW-0863">Zinc-finger</keyword>
<dbReference type="InterPro" id="IPR013087">
    <property type="entry name" value="Znf_C2H2_type"/>
</dbReference>
<dbReference type="PANTHER" id="PTHR40626:SF13">
    <property type="entry name" value="RESPIRATION FACTOR 2-RELATED"/>
    <property type="match status" value="1"/>
</dbReference>
<dbReference type="OrthoDB" id="4188803at2759"/>
<evidence type="ECO:0000313" key="9">
    <source>
        <dbReference type="EMBL" id="KGM92059.1"/>
    </source>
</evidence>
<evidence type="ECO:0000313" key="10">
    <source>
        <dbReference type="Proteomes" id="UP000001628"/>
    </source>
</evidence>
<dbReference type="AlphaFoldDB" id="A0A0A0HS60"/>
<feature type="domain" description="C2H2-type" evidence="8">
    <location>
        <begin position="18"/>
        <end position="45"/>
    </location>
</feature>
<accession>A0A0A0HS60</accession>
<evidence type="ECO:0000256" key="1">
    <source>
        <dbReference type="ARBA" id="ARBA00004123"/>
    </source>
</evidence>
<keyword evidence="3" id="KW-0677">Repeat</keyword>
<dbReference type="InterPro" id="IPR036236">
    <property type="entry name" value="Znf_C2H2_sf"/>
</dbReference>
<dbReference type="InParanoid" id="A0A0A0HS60"/>
<protein>
    <recommendedName>
        <fullName evidence="8">C2H2-type domain-containing protein</fullName>
    </recommendedName>
</protein>
<dbReference type="HOGENOM" id="CLU_049353_0_0_1"/>